<gene>
    <name evidence="7" type="ORF">POL72_22885</name>
</gene>
<evidence type="ECO:0000256" key="3">
    <source>
        <dbReference type="ARBA" id="ARBA00023082"/>
    </source>
</evidence>
<dbReference type="InterPro" id="IPR013324">
    <property type="entry name" value="RNA_pol_sigma_r3/r4-like"/>
</dbReference>
<dbReference type="EMBL" id="JAQNDK010000002">
    <property type="protein sequence ID" value="MDC0680603.1"/>
    <property type="molecule type" value="Genomic_DNA"/>
</dbReference>
<evidence type="ECO:0000313" key="8">
    <source>
        <dbReference type="Proteomes" id="UP001217485"/>
    </source>
</evidence>
<reference evidence="7 8" key="1">
    <citation type="submission" date="2023-01" db="EMBL/GenBank/DDBJ databases">
        <title>Minimal conservation of predation-associated metabolite biosynthetic gene clusters underscores biosynthetic potential of Myxococcota including descriptions for ten novel species: Archangium lansinium sp. nov., Myxococcus landrumus sp. nov., Nannocystis bai.</title>
        <authorList>
            <person name="Ahearne A."/>
            <person name="Stevens C."/>
            <person name="Dowd S."/>
        </authorList>
    </citation>
    <scope>NUCLEOTIDE SEQUENCE [LARGE SCALE GENOMIC DNA]</scope>
    <source>
        <strain evidence="7 8">WIWO2</strain>
    </source>
</reference>
<proteinExistence type="inferred from homology"/>
<organism evidence="7 8">
    <name type="scientific">Sorangium atrum</name>
    <dbReference type="NCBI Taxonomy" id="2995308"/>
    <lineage>
        <taxon>Bacteria</taxon>
        <taxon>Pseudomonadati</taxon>
        <taxon>Myxococcota</taxon>
        <taxon>Polyangia</taxon>
        <taxon>Polyangiales</taxon>
        <taxon>Polyangiaceae</taxon>
        <taxon>Sorangium</taxon>
    </lineage>
</organism>
<dbReference type="Proteomes" id="UP001217485">
    <property type="component" value="Unassembled WGS sequence"/>
</dbReference>
<dbReference type="RefSeq" id="WP_272097635.1">
    <property type="nucleotide sequence ID" value="NZ_JAQNDK010000002.1"/>
</dbReference>
<dbReference type="PANTHER" id="PTHR43133:SF8">
    <property type="entry name" value="RNA POLYMERASE SIGMA FACTOR HI_1459-RELATED"/>
    <property type="match status" value="1"/>
</dbReference>
<protein>
    <submittedName>
        <fullName evidence="7">RNA polymerase sigma factor</fullName>
    </submittedName>
</protein>
<feature type="compositionally biased region" description="Basic residues" evidence="6">
    <location>
        <begin position="1"/>
        <end position="17"/>
    </location>
</feature>
<dbReference type="InterPro" id="IPR039425">
    <property type="entry name" value="RNA_pol_sigma-70-like"/>
</dbReference>
<accession>A0ABT5C4J4</accession>
<keyword evidence="4" id="KW-0238">DNA-binding</keyword>
<keyword evidence="2" id="KW-0805">Transcription regulation</keyword>
<dbReference type="SUPFAM" id="SSF88659">
    <property type="entry name" value="Sigma3 and sigma4 domains of RNA polymerase sigma factors"/>
    <property type="match status" value="1"/>
</dbReference>
<dbReference type="Gene3D" id="1.10.10.10">
    <property type="entry name" value="Winged helix-like DNA-binding domain superfamily/Winged helix DNA-binding domain"/>
    <property type="match status" value="1"/>
</dbReference>
<keyword evidence="5" id="KW-0804">Transcription</keyword>
<evidence type="ECO:0000256" key="6">
    <source>
        <dbReference type="SAM" id="MobiDB-lite"/>
    </source>
</evidence>
<evidence type="ECO:0000256" key="5">
    <source>
        <dbReference type="ARBA" id="ARBA00023163"/>
    </source>
</evidence>
<evidence type="ECO:0000313" key="7">
    <source>
        <dbReference type="EMBL" id="MDC0680603.1"/>
    </source>
</evidence>
<dbReference type="InterPro" id="IPR013325">
    <property type="entry name" value="RNA_pol_sigma_r2"/>
</dbReference>
<dbReference type="PANTHER" id="PTHR43133">
    <property type="entry name" value="RNA POLYMERASE ECF-TYPE SIGMA FACTO"/>
    <property type="match status" value="1"/>
</dbReference>
<dbReference type="InterPro" id="IPR036388">
    <property type="entry name" value="WH-like_DNA-bd_sf"/>
</dbReference>
<keyword evidence="3" id="KW-0731">Sigma factor</keyword>
<feature type="region of interest" description="Disordered" evidence="6">
    <location>
        <begin position="1"/>
        <end position="24"/>
    </location>
</feature>
<evidence type="ECO:0000256" key="1">
    <source>
        <dbReference type="ARBA" id="ARBA00010641"/>
    </source>
</evidence>
<dbReference type="SUPFAM" id="SSF88946">
    <property type="entry name" value="Sigma2 domain of RNA polymerase sigma factors"/>
    <property type="match status" value="1"/>
</dbReference>
<sequence length="199" mass="22793">MQTRRRTSSGVHKRSAPGRRLPSFAKNPAVRLPVERIVAERRWLAALVTGSGVPRRDRDDLVQAVLMAAWMAVEAGRYRPGPSVHPTRALRGWLQGIAWRKASHYRERAWVRQEVPVADPWSVWPEPPRDDELLVDARERLLAVRLALSRLPRRDRKELALAAVGHGTRDIARRLRMPASMAVQQLGRARRRLRGLLER</sequence>
<evidence type="ECO:0000256" key="4">
    <source>
        <dbReference type="ARBA" id="ARBA00023125"/>
    </source>
</evidence>
<dbReference type="Gene3D" id="1.10.1740.10">
    <property type="match status" value="1"/>
</dbReference>
<comment type="similarity">
    <text evidence="1">Belongs to the sigma-70 factor family. ECF subfamily.</text>
</comment>
<comment type="caution">
    <text evidence="7">The sequence shown here is derived from an EMBL/GenBank/DDBJ whole genome shotgun (WGS) entry which is preliminary data.</text>
</comment>
<evidence type="ECO:0000256" key="2">
    <source>
        <dbReference type="ARBA" id="ARBA00023015"/>
    </source>
</evidence>
<name>A0ABT5C4J4_9BACT</name>
<keyword evidence="8" id="KW-1185">Reference proteome</keyword>